<reference evidence="1 2" key="1">
    <citation type="submission" date="2014-02" db="EMBL/GenBank/DDBJ databases">
        <authorList>
            <person name="Meadows H.N."/>
            <person name="Fisher J.N.B."/>
            <person name="Gardner A.V."/>
            <person name="Merrill B.D."/>
            <person name="Hartmann K.A."/>
            <person name="Bailey M.E."/>
            <person name="Beckstead A.P."/>
            <person name="Deus L.M."/>
            <person name="Earl A.S."/>
            <person name="Easter R.A."/>
            <person name="Gibby P.D."/>
            <person name="Graves K.A."/>
            <person name="Ayer P.A."/>
            <person name="Heiner M.E."/>
            <person name="Herring J.A."/>
            <person name="Jaen A.D."/>
            <person name="Liu J.E."/>
            <person name="Manci A.M."/>
            <person name="Nielsen D.A."/>
            <person name="Paz H.C."/>
            <person name="Sabin N.R."/>
            <person name="Solomon M.B."/>
            <person name="Sutter R.A."/>
            <person name="Wake B.N."/>
            <person name="Willyerd H.J."/>
            <person name="Zimmerman L.J."/>
            <person name="Breakwell D.P."/>
            <person name="Burnett S.H."/>
            <person name="Grose J.H."/>
            <person name="Bradley K.W."/>
            <person name="Clarke D.Q."/>
            <person name="Lewis M.F."/>
            <person name="Barker L.P."/>
            <person name="Bailey C."/>
            <person name="Asai D.J."/>
            <person name="Garber M.L."/>
            <person name="Bowman C.A."/>
            <person name="Russell D.A."/>
            <person name="Pope W.H."/>
            <person name="Jacobs-Sera D."/>
            <person name="Hendrix R.W."/>
            <person name="Hatfull G.F."/>
        </authorList>
    </citation>
    <scope>NUCLEOTIDE SEQUENCE [LARGE SCALE GENOMIC DNA]</scope>
</reference>
<evidence type="ECO:0000313" key="1">
    <source>
        <dbReference type="EMBL" id="AHY27081.1"/>
    </source>
</evidence>
<gene>
    <name evidence="1" type="primary">18</name>
    <name evidence="1" type="ORF">PBI_PHANTASTIC_18</name>
</gene>
<keyword evidence="2" id="KW-1185">Reference proteome</keyword>
<dbReference type="KEGG" id="vg:19488207"/>
<dbReference type="OrthoDB" id="26703at10239"/>
<organism evidence="1 2">
    <name type="scientific">Mycobacterium phage Phantastic</name>
    <dbReference type="NCBI Taxonomy" id="1486426"/>
    <lineage>
        <taxon>Viruses</taxon>
        <taxon>Duplodnaviria</taxon>
        <taxon>Heunggongvirae</taxon>
        <taxon>Uroviricota</taxon>
        <taxon>Caudoviricetes</taxon>
        <taxon>Veracruzvirus</taxon>
        <taxon>Veracruzvirus phantastic</taxon>
    </lineage>
</organism>
<dbReference type="Proteomes" id="UP000024443">
    <property type="component" value="Segment"/>
</dbReference>
<evidence type="ECO:0000313" key="2">
    <source>
        <dbReference type="Proteomes" id="UP000024443"/>
    </source>
</evidence>
<evidence type="ECO:0008006" key="3">
    <source>
        <dbReference type="Google" id="ProtNLM"/>
    </source>
</evidence>
<protein>
    <recommendedName>
        <fullName evidence="3">Head-to-tail connector protein</fullName>
    </recommendedName>
</protein>
<proteinExistence type="predicted"/>
<sequence>MTYPEYGPDNVDVTKCHDNDENPEHFCVHDWRIHWGNVDRRQFR</sequence>
<name>A0A023W675_9CAUD</name>
<dbReference type="RefSeq" id="YP_009032503.1">
    <property type="nucleotide sequence ID" value="NC_024148.1"/>
</dbReference>
<dbReference type="EMBL" id="KJ510415">
    <property type="protein sequence ID" value="AHY27081.1"/>
    <property type="molecule type" value="Genomic_DNA"/>
</dbReference>
<accession>A0A023W675</accession>
<dbReference type="GeneID" id="19488207"/>